<dbReference type="InterPro" id="IPR049625">
    <property type="entry name" value="Glyco_transf_61_cat"/>
</dbReference>
<feature type="compositionally biased region" description="Polar residues" evidence="13">
    <location>
        <begin position="432"/>
        <end position="446"/>
    </location>
</feature>
<evidence type="ECO:0000256" key="11">
    <source>
        <dbReference type="PIRSR" id="PIRSR606262-2"/>
    </source>
</evidence>
<dbReference type="EMBL" id="VRMN01000001">
    <property type="protein sequence ID" value="KAA8499757.1"/>
    <property type="molecule type" value="Genomic_DNA"/>
</dbReference>
<dbReference type="NCBIfam" id="NF004064">
    <property type="entry name" value="PRK05578.1"/>
    <property type="match status" value="1"/>
</dbReference>
<accession>A0A5J4ZAV2</accession>
<feature type="domain" description="CMP/dCMP-type deaminase" evidence="15">
    <location>
        <begin position="101"/>
        <end position="234"/>
    </location>
</feature>
<keyword evidence="5 12" id="KW-0479">Metal-binding</keyword>
<evidence type="ECO:0000256" key="9">
    <source>
        <dbReference type="ARBA" id="ARBA00049558"/>
    </source>
</evidence>
<evidence type="ECO:0000256" key="13">
    <source>
        <dbReference type="SAM" id="MobiDB-lite"/>
    </source>
</evidence>
<dbReference type="EC" id="3.5.4.5" evidence="4"/>
<evidence type="ECO:0000256" key="3">
    <source>
        <dbReference type="ARBA" id="ARBA00006576"/>
    </source>
</evidence>
<feature type="region of interest" description="Disordered" evidence="13">
    <location>
        <begin position="272"/>
        <end position="330"/>
    </location>
</feature>
<feature type="binding site" evidence="12">
    <location>
        <position position="160"/>
    </location>
    <ligand>
        <name>Zn(2+)</name>
        <dbReference type="ChEBI" id="CHEBI:29105"/>
        <note>catalytic</note>
    </ligand>
</feature>
<dbReference type="GO" id="GO:0004126">
    <property type="term" value="F:cytidine deaminase activity"/>
    <property type="evidence" value="ECO:0007669"/>
    <property type="project" value="UniProtKB-EC"/>
</dbReference>
<evidence type="ECO:0000256" key="2">
    <source>
        <dbReference type="ARBA" id="ARBA00003949"/>
    </source>
</evidence>
<dbReference type="SUPFAM" id="SSF53927">
    <property type="entry name" value="Cytidine deaminase-like"/>
    <property type="match status" value="1"/>
</dbReference>
<protein>
    <recommendedName>
        <fullName evidence="4">cytidine deaminase</fullName>
        <ecNumber evidence="4">3.5.4.5</ecNumber>
    </recommendedName>
    <alternativeName>
        <fullName evidence="8">Cytidine aminohydrolase</fullName>
    </alternativeName>
</protein>
<dbReference type="GO" id="GO:0055086">
    <property type="term" value="P:nucleobase-containing small molecule metabolic process"/>
    <property type="evidence" value="ECO:0007669"/>
    <property type="project" value="UniProtKB-ARBA"/>
</dbReference>
<evidence type="ECO:0000256" key="8">
    <source>
        <dbReference type="ARBA" id="ARBA00032005"/>
    </source>
</evidence>
<evidence type="ECO:0000313" key="16">
    <source>
        <dbReference type="EMBL" id="KAA8499757.1"/>
    </source>
</evidence>
<name>A0A5J4ZAV2_PORPP</name>
<dbReference type="PANTHER" id="PTHR11644:SF2">
    <property type="entry name" value="CYTIDINE DEAMINASE"/>
    <property type="match status" value="1"/>
</dbReference>
<dbReference type="PROSITE" id="PS00903">
    <property type="entry name" value="CYT_DCMP_DEAMINASES_1"/>
    <property type="match status" value="1"/>
</dbReference>
<evidence type="ECO:0000256" key="10">
    <source>
        <dbReference type="PIRSR" id="PIRSR606262-1"/>
    </source>
</evidence>
<keyword evidence="17" id="KW-1185">Reference proteome</keyword>
<keyword evidence="14" id="KW-0472">Membrane</keyword>
<keyword evidence="6" id="KW-0378">Hydrolase</keyword>
<sequence>MSPRQVQVEEGTILLEQPHSQLCQGRLRSMAFVLADCASRVDTHWRGAGASACAREKKLRFDRSASRRRKRSAGTGTVCALMEQFEVESVSRTRSRVLSDEKVLELARSACAALAHAYAPYSQFRVGAALLAAATDDLDAQFETVSGCNVENASYGLCVCAERTAVFKAVSRGLRTFTAIAVTTDLPDQFTAPCGACRQVLSEFGDMEVFLVQPNLRTRHTFLSDLLPMAFDGSFRADRPRLNRPALLQASPFCQRRHKASERPLSLPVAPTAECRASVEQMPSSTREKSHKAPKDSKTKSRRKTAAASPSLVGGTAIQNADAGSDADDQRQILPSSATVSCGSSVPQFRHRRWVKILAGLVCVILIGPLLSSMIVLNKNAWMDQFHSQVGTRWLESAHAILTYASMLRSPPNDGLPQDQGSTYAALDSKTPAENASPSPQATKSAATPVASPASFTTAPDVVAIPHVAAEQVLPPPGSIEIFEIPILTQKADELKVTVCRVFGAALVAREPILLPNELKDSLRQEQERCGWRRKVFQDASRSAIQWNYSDVLDPTKPLPPFTTPQGDTNASQLHEAAPQGLGEGLKTSSLDILADAEVVRHHMPHFMQDFIPVLMLLEPLLDAMEGSTVSYRCITPTGGDCVRIPLRPAIFLDDGARSQGPLSWVRRFLQNSPPAEFGVAAVYVSSRKELQRPAIGARSILTFPRKTLDVFGAISKSGRVFRSNGLSAEPRKQCPAIVRIVNRPPAFYRYRKGGRNLNQTAEWNSTLLELAQHQSIAMEVQETFFEDLTYEEQLHAMQETDFLVIGHGAAATNAIFVRDNVPVLEIFPFLYQPNLFEKMVKQVGTESRYFLMDAEPDLRSVRECLRMMGTTDVGMKTRQQDFVAKFASIAEKYAVSPSRTINNDKAVDWTVDGSRMCVRSQQLTLPNSLVQRMVNLILDDPNIQRCKRQ</sequence>
<comment type="caution">
    <text evidence="16">The sequence shown here is derived from an EMBL/GenBank/DDBJ whole genome shotgun (WGS) entry which is preliminary data.</text>
</comment>
<proteinExistence type="inferred from homology"/>
<dbReference type="InterPro" id="IPR050202">
    <property type="entry name" value="Cyt/Deoxycyt_deaminase"/>
</dbReference>
<dbReference type="InterPro" id="IPR002125">
    <property type="entry name" value="CMP_dCMP_dom"/>
</dbReference>
<dbReference type="PROSITE" id="PS51747">
    <property type="entry name" value="CYT_DCMP_DEAMINASES_2"/>
    <property type="match status" value="1"/>
</dbReference>
<comment type="catalytic activity">
    <reaction evidence="9">
        <text>cytidine + H2O + H(+) = uridine + NH4(+)</text>
        <dbReference type="Rhea" id="RHEA:16069"/>
        <dbReference type="ChEBI" id="CHEBI:15377"/>
        <dbReference type="ChEBI" id="CHEBI:15378"/>
        <dbReference type="ChEBI" id="CHEBI:16704"/>
        <dbReference type="ChEBI" id="CHEBI:17562"/>
        <dbReference type="ChEBI" id="CHEBI:28938"/>
        <dbReference type="EC" id="3.5.4.5"/>
    </reaction>
</comment>
<evidence type="ECO:0000256" key="12">
    <source>
        <dbReference type="PIRSR" id="PIRSR606262-3"/>
    </source>
</evidence>
<dbReference type="PANTHER" id="PTHR11644">
    <property type="entry name" value="CYTIDINE DEAMINASE"/>
    <property type="match status" value="1"/>
</dbReference>
<gene>
    <name evidence="16" type="ORF">FVE85_7342</name>
</gene>
<dbReference type="FunFam" id="3.40.140.10:FF:000008">
    <property type="entry name" value="Cytidine deaminase"/>
    <property type="match status" value="1"/>
</dbReference>
<dbReference type="GO" id="GO:0016757">
    <property type="term" value="F:glycosyltransferase activity"/>
    <property type="evidence" value="ECO:0007669"/>
    <property type="project" value="InterPro"/>
</dbReference>
<dbReference type="Proteomes" id="UP000324585">
    <property type="component" value="Unassembled WGS sequence"/>
</dbReference>
<dbReference type="AlphaFoldDB" id="A0A5J4ZAV2"/>
<dbReference type="InterPro" id="IPR016192">
    <property type="entry name" value="APOBEC/CMP_deaminase_Zn-bd"/>
</dbReference>
<dbReference type="GO" id="GO:0005829">
    <property type="term" value="C:cytosol"/>
    <property type="evidence" value="ECO:0007669"/>
    <property type="project" value="TreeGrafter"/>
</dbReference>
<reference evidence="17" key="1">
    <citation type="journal article" date="2019" name="Nat. Commun.">
        <title>Expansion of phycobilisome linker gene families in mesophilic red algae.</title>
        <authorList>
            <person name="Lee J."/>
            <person name="Kim D."/>
            <person name="Bhattacharya D."/>
            <person name="Yoon H.S."/>
        </authorList>
    </citation>
    <scope>NUCLEOTIDE SEQUENCE [LARGE SCALE GENOMIC DNA]</scope>
    <source>
        <strain evidence="17">CCMP 1328</strain>
    </source>
</reference>
<evidence type="ECO:0000256" key="4">
    <source>
        <dbReference type="ARBA" id="ARBA00012783"/>
    </source>
</evidence>
<evidence type="ECO:0000313" key="17">
    <source>
        <dbReference type="Proteomes" id="UP000324585"/>
    </source>
</evidence>
<dbReference type="CDD" id="cd01283">
    <property type="entry name" value="cytidine_deaminase"/>
    <property type="match status" value="1"/>
</dbReference>
<dbReference type="GO" id="GO:0008270">
    <property type="term" value="F:zinc ion binding"/>
    <property type="evidence" value="ECO:0007669"/>
    <property type="project" value="InterPro"/>
</dbReference>
<feature type="transmembrane region" description="Helical" evidence="14">
    <location>
        <begin position="357"/>
        <end position="377"/>
    </location>
</feature>
<dbReference type="Pfam" id="PF04577">
    <property type="entry name" value="Glyco_transf_61"/>
    <property type="match status" value="1"/>
</dbReference>
<evidence type="ECO:0000256" key="1">
    <source>
        <dbReference type="ARBA" id="ARBA00001947"/>
    </source>
</evidence>
<evidence type="ECO:0000256" key="14">
    <source>
        <dbReference type="SAM" id="Phobius"/>
    </source>
</evidence>
<dbReference type="InterPro" id="IPR006262">
    <property type="entry name" value="Cyt_deam_tetra"/>
</dbReference>
<keyword evidence="14" id="KW-1133">Transmembrane helix</keyword>
<dbReference type="NCBIfam" id="TIGR01354">
    <property type="entry name" value="cyt_deam_tetra"/>
    <property type="match status" value="1"/>
</dbReference>
<feature type="binding site" evidence="12">
    <location>
        <position position="197"/>
    </location>
    <ligand>
        <name>Zn(2+)</name>
        <dbReference type="ChEBI" id="CHEBI:29105"/>
        <note>catalytic</note>
    </ligand>
</feature>
<feature type="compositionally biased region" description="Basic and acidic residues" evidence="13">
    <location>
        <begin position="286"/>
        <end position="299"/>
    </location>
</feature>
<feature type="binding site" evidence="11">
    <location>
        <begin position="149"/>
        <end position="155"/>
    </location>
    <ligand>
        <name>substrate</name>
    </ligand>
</feature>
<evidence type="ECO:0000259" key="15">
    <source>
        <dbReference type="PROSITE" id="PS51747"/>
    </source>
</evidence>
<feature type="binding site" evidence="12">
    <location>
        <position position="194"/>
    </location>
    <ligand>
        <name>Zn(2+)</name>
        <dbReference type="ChEBI" id="CHEBI:29105"/>
        <note>catalytic</note>
    </ligand>
</feature>
<keyword evidence="14" id="KW-0812">Transmembrane</keyword>
<comment type="function">
    <text evidence="2">This enzyme scavenges exogenous and endogenous cytidine and 2'-deoxycytidine for UMP synthesis.</text>
</comment>
<dbReference type="InterPro" id="IPR016193">
    <property type="entry name" value="Cytidine_deaminase-like"/>
</dbReference>
<keyword evidence="7 12" id="KW-0862">Zinc</keyword>
<evidence type="ECO:0000256" key="5">
    <source>
        <dbReference type="ARBA" id="ARBA00022723"/>
    </source>
</evidence>
<comment type="similarity">
    <text evidence="3">Belongs to the cytidine and deoxycytidylate deaminase family.</text>
</comment>
<dbReference type="GO" id="GO:0072527">
    <property type="term" value="P:pyrimidine-containing compound metabolic process"/>
    <property type="evidence" value="ECO:0007669"/>
    <property type="project" value="UniProtKB-ARBA"/>
</dbReference>
<organism evidence="16 17">
    <name type="scientific">Porphyridium purpureum</name>
    <name type="common">Red alga</name>
    <name type="synonym">Porphyridium cruentum</name>
    <dbReference type="NCBI Taxonomy" id="35688"/>
    <lineage>
        <taxon>Eukaryota</taxon>
        <taxon>Rhodophyta</taxon>
        <taxon>Bangiophyceae</taxon>
        <taxon>Porphyridiales</taxon>
        <taxon>Porphyridiaceae</taxon>
        <taxon>Porphyridium</taxon>
    </lineage>
</organism>
<dbReference type="GO" id="GO:0042802">
    <property type="term" value="F:identical protein binding"/>
    <property type="evidence" value="ECO:0007669"/>
    <property type="project" value="UniProtKB-ARBA"/>
</dbReference>
<dbReference type="Gene3D" id="3.40.140.10">
    <property type="entry name" value="Cytidine Deaminase, domain 2"/>
    <property type="match status" value="1"/>
</dbReference>
<evidence type="ECO:0000256" key="7">
    <source>
        <dbReference type="ARBA" id="ARBA00022833"/>
    </source>
</evidence>
<dbReference type="OrthoDB" id="414540at2759"/>
<feature type="active site" description="Proton donor" evidence="10">
    <location>
        <position position="162"/>
    </location>
</feature>
<comment type="cofactor">
    <cofactor evidence="1 12">
        <name>Zn(2+)</name>
        <dbReference type="ChEBI" id="CHEBI:29105"/>
    </cofactor>
</comment>
<dbReference type="Pfam" id="PF00383">
    <property type="entry name" value="dCMP_cyt_deam_1"/>
    <property type="match status" value="1"/>
</dbReference>
<evidence type="ECO:0000256" key="6">
    <source>
        <dbReference type="ARBA" id="ARBA00022801"/>
    </source>
</evidence>
<feature type="region of interest" description="Disordered" evidence="13">
    <location>
        <begin position="429"/>
        <end position="452"/>
    </location>
</feature>